<feature type="non-terminal residue" evidence="1">
    <location>
        <position position="1"/>
    </location>
</feature>
<gene>
    <name evidence="1" type="ORF">RPERSI_LOCUS19059</name>
</gene>
<name>A0ACA9RFE6_9GLOM</name>
<dbReference type="EMBL" id="CAJVQC010051540">
    <property type="protein sequence ID" value="CAG8790499.1"/>
    <property type="molecule type" value="Genomic_DNA"/>
</dbReference>
<sequence>TLLLQPILKYTQNLGLYPVPDTYKLETSWGRSIKNYVQASIDYIEKTLYFKIE</sequence>
<keyword evidence="2" id="KW-1185">Reference proteome</keyword>
<evidence type="ECO:0000313" key="2">
    <source>
        <dbReference type="Proteomes" id="UP000789920"/>
    </source>
</evidence>
<organism evidence="1 2">
    <name type="scientific">Racocetra persica</name>
    <dbReference type="NCBI Taxonomy" id="160502"/>
    <lineage>
        <taxon>Eukaryota</taxon>
        <taxon>Fungi</taxon>
        <taxon>Fungi incertae sedis</taxon>
        <taxon>Mucoromycota</taxon>
        <taxon>Glomeromycotina</taxon>
        <taxon>Glomeromycetes</taxon>
        <taxon>Diversisporales</taxon>
        <taxon>Gigasporaceae</taxon>
        <taxon>Racocetra</taxon>
    </lineage>
</organism>
<proteinExistence type="predicted"/>
<accession>A0ACA9RFE6</accession>
<protein>
    <submittedName>
        <fullName evidence="1">4233_t:CDS:1</fullName>
    </submittedName>
</protein>
<evidence type="ECO:0000313" key="1">
    <source>
        <dbReference type="EMBL" id="CAG8790499.1"/>
    </source>
</evidence>
<comment type="caution">
    <text evidence="1">The sequence shown here is derived from an EMBL/GenBank/DDBJ whole genome shotgun (WGS) entry which is preliminary data.</text>
</comment>
<reference evidence="1" key="1">
    <citation type="submission" date="2021-06" db="EMBL/GenBank/DDBJ databases">
        <authorList>
            <person name="Kallberg Y."/>
            <person name="Tangrot J."/>
            <person name="Rosling A."/>
        </authorList>
    </citation>
    <scope>NUCLEOTIDE SEQUENCE</scope>
    <source>
        <strain evidence="1">MA461A</strain>
    </source>
</reference>
<dbReference type="Proteomes" id="UP000789920">
    <property type="component" value="Unassembled WGS sequence"/>
</dbReference>